<dbReference type="Gene3D" id="3.40.390.10">
    <property type="entry name" value="Collagenase (Catalytic Domain)"/>
    <property type="match status" value="1"/>
</dbReference>
<dbReference type="SUPFAM" id="SSF55486">
    <property type="entry name" value="Metalloproteases ('zincins'), catalytic domain"/>
    <property type="match status" value="1"/>
</dbReference>
<sequence>MRETLHALGVDYEHNRYDRDKYIDINWKNVKKDFLKYFQKIFKDQQIQDEYGISGRQVIIAKNEFMQPFMGRSKHLSLYDAKFNKKYCSYPHIFLPQLCHNFGYTHPRIPSICKCPPFTQGNDCKDLITNNHFCTFHNRLFATREKSIAFPRVSGRCTFYISTSYVPICKDNQHVEKRYKRDLAISGILFCPSHSPQVIVSESNQMVIQSHFPPMQINLVLDFWRISN</sequence>
<dbReference type="AlphaFoldDB" id="A0A0K0FQZ4"/>
<evidence type="ECO:0000256" key="5">
    <source>
        <dbReference type="ARBA" id="ARBA00023049"/>
    </source>
</evidence>
<organism evidence="7 8">
    <name type="scientific">Strongyloides venezuelensis</name>
    <name type="common">Threadworm</name>
    <dbReference type="NCBI Taxonomy" id="75913"/>
    <lineage>
        <taxon>Eukaryota</taxon>
        <taxon>Metazoa</taxon>
        <taxon>Ecdysozoa</taxon>
        <taxon>Nematoda</taxon>
        <taxon>Chromadorea</taxon>
        <taxon>Rhabditida</taxon>
        <taxon>Tylenchina</taxon>
        <taxon>Panagrolaimomorpha</taxon>
        <taxon>Strongyloidoidea</taxon>
        <taxon>Strongyloididae</taxon>
        <taxon>Strongyloides</taxon>
    </lineage>
</organism>
<protein>
    <submittedName>
        <fullName evidence="8">Astacin domain-containing protein</fullName>
    </submittedName>
</protein>
<keyword evidence="5" id="KW-0482">Metalloprotease</keyword>
<accession>A0A0K0FQZ4</accession>
<dbReference type="GO" id="GO:0046872">
    <property type="term" value="F:metal ion binding"/>
    <property type="evidence" value="ECO:0007669"/>
    <property type="project" value="UniProtKB-KW"/>
</dbReference>
<proteinExistence type="predicted"/>
<keyword evidence="1" id="KW-0645">Protease</keyword>
<keyword evidence="3" id="KW-0378">Hydrolase</keyword>
<keyword evidence="7" id="KW-1185">Reference proteome</keyword>
<feature type="domain" description="EGF-like" evidence="6">
    <location>
        <begin position="113"/>
        <end position="124"/>
    </location>
</feature>
<keyword evidence="4" id="KW-0862">Zinc</keyword>
<evidence type="ECO:0000256" key="4">
    <source>
        <dbReference type="ARBA" id="ARBA00022833"/>
    </source>
</evidence>
<evidence type="ECO:0000259" key="6">
    <source>
        <dbReference type="PROSITE" id="PS00022"/>
    </source>
</evidence>
<evidence type="ECO:0000256" key="1">
    <source>
        <dbReference type="ARBA" id="ARBA00022670"/>
    </source>
</evidence>
<dbReference type="GO" id="GO:0006508">
    <property type="term" value="P:proteolysis"/>
    <property type="evidence" value="ECO:0007669"/>
    <property type="project" value="UniProtKB-KW"/>
</dbReference>
<dbReference type="PROSITE" id="PS00022">
    <property type="entry name" value="EGF_1"/>
    <property type="match status" value="1"/>
</dbReference>
<dbReference type="PANTHER" id="PTHR10127:SF780">
    <property type="entry name" value="METALLOENDOPEPTIDASE"/>
    <property type="match status" value="1"/>
</dbReference>
<evidence type="ECO:0000313" key="8">
    <source>
        <dbReference type="WBParaSite" id="SVE_1220800.1"/>
    </source>
</evidence>
<dbReference type="GO" id="GO:0004222">
    <property type="term" value="F:metalloendopeptidase activity"/>
    <property type="evidence" value="ECO:0007669"/>
    <property type="project" value="InterPro"/>
</dbReference>
<reference evidence="7" key="1">
    <citation type="submission" date="2014-07" db="EMBL/GenBank/DDBJ databases">
        <authorList>
            <person name="Martin A.A"/>
            <person name="De Silva N."/>
        </authorList>
    </citation>
    <scope>NUCLEOTIDE SEQUENCE</scope>
</reference>
<reference evidence="8" key="2">
    <citation type="submission" date="2015-08" db="UniProtKB">
        <authorList>
            <consortium name="WormBaseParasite"/>
        </authorList>
    </citation>
    <scope>IDENTIFICATION</scope>
</reference>
<evidence type="ECO:0000256" key="3">
    <source>
        <dbReference type="ARBA" id="ARBA00022801"/>
    </source>
</evidence>
<dbReference type="InterPro" id="IPR001506">
    <property type="entry name" value="Peptidase_M12A"/>
</dbReference>
<dbReference type="InterPro" id="IPR024079">
    <property type="entry name" value="MetalloPept_cat_dom_sf"/>
</dbReference>
<name>A0A0K0FQZ4_STRVS</name>
<dbReference type="InterPro" id="IPR000742">
    <property type="entry name" value="EGF"/>
</dbReference>
<evidence type="ECO:0000313" key="7">
    <source>
        <dbReference type="Proteomes" id="UP000035680"/>
    </source>
</evidence>
<dbReference type="Proteomes" id="UP000035680">
    <property type="component" value="Unassembled WGS sequence"/>
</dbReference>
<evidence type="ECO:0000256" key="2">
    <source>
        <dbReference type="ARBA" id="ARBA00022723"/>
    </source>
</evidence>
<keyword evidence="2" id="KW-0479">Metal-binding</keyword>
<dbReference type="Pfam" id="PF01400">
    <property type="entry name" value="Astacin"/>
    <property type="match status" value="1"/>
</dbReference>
<dbReference type="PANTHER" id="PTHR10127">
    <property type="entry name" value="DISCOIDIN, CUB, EGF, LAMININ , AND ZINC METALLOPROTEASE DOMAIN CONTAINING"/>
    <property type="match status" value="1"/>
</dbReference>
<dbReference type="WBParaSite" id="SVE_1220800.1">
    <property type="protein sequence ID" value="SVE_1220800.1"/>
    <property type="gene ID" value="SVE_1220800"/>
</dbReference>